<evidence type="ECO:0000256" key="1">
    <source>
        <dbReference type="SAM" id="MobiDB-lite"/>
    </source>
</evidence>
<reference evidence="3" key="1">
    <citation type="journal article" date="2021" name="Nat. Commun.">
        <title>Genetic determinants of endophytism in the Arabidopsis root mycobiome.</title>
        <authorList>
            <person name="Mesny F."/>
            <person name="Miyauchi S."/>
            <person name="Thiergart T."/>
            <person name="Pickel B."/>
            <person name="Atanasova L."/>
            <person name="Karlsson M."/>
            <person name="Huettel B."/>
            <person name="Barry K.W."/>
            <person name="Haridas S."/>
            <person name="Chen C."/>
            <person name="Bauer D."/>
            <person name="Andreopoulos W."/>
            <person name="Pangilinan J."/>
            <person name="LaButti K."/>
            <person name="Riley R."/>
            <person name="Lipzen A."/>
            <person name="Clum A."/>
            <person name="Drula E."/>
            <person name="Henrissat B."/>
            <person name="Kohler A."/>
            <person name="Grigoriev I.V."/>
            <person name="Martin F.M."/>
            <person name="Hacquard S."/>
        </authorList>
    </citation>
    <scope>NUCLEOTIDE SEQUENCE</scope>
    <source>
        <strain evidence="3">MPI-CAGE-CH-0243</strain>
    </source>
</reference>
<keyword evidence="4" id="KW-1185">Reference proteome</keyword>
<feature type="region of interest" description="Disordered" evidence="1">
    <location>
        <begin position="1"/>
        <end position="32"/>
    </location>
</feature>
<evidence type="ECO:0000259" key="2">
    <source>
        <dbReference type="Pfam" id="PF09994"/>
    </source>
</evidence>
<evidence type="ECO:0000313" key="4">
    <source>
        <dbReference type="Proteomes" id="UP000700596"/>
    </source>
</evidence>
<dbReference type="EMBL" id="JAGMWT010000001">
    <property type="protein sequence ID" value="KAH7139503.1"/>
    <property type="molecule type" value="Genomic_DNA"/>
</dbReference>
<dbReference type="SUPFAM" id="SSF53474">
    <property type="entry name" value="alpha/beta-Hydrolases"/>
    <property type="match status" value="1"/>
</dbReference>
<protein>
    <recommendedName>
        <fullName evidence="2">T6SS Phospholipase effector Tle1-like catalytic domain-containing protein</fullName>
    </recommendedName>
</protein>
<name>A0A9P9IXN4_9PLEO</name>
<comment type="caution">
    <text evidence="3">The sequence shown here is derived from an EMBL/GenBank/DDBJ whole genome shotgun (WGS) entry which is preliminary data.</text>
</comment>
<dbReference type="Pfam" id="PF09994">
    <property type="entry name" value="T6SS_Tle1-like_cat"/>
    <property type="match status" value="1"/>
</dbReference>
<evidence type="ECO:0000313" key="3">
    <source>
        <dbReference type="EMBL" id="KAH7139503.1"/>
    </source>
</evidence>
<gene>
    <name evidence="3" type="ORF">B0J11DRAFT_45283</name>
</gene>
<dbReference type="InterPro" id="IPR029058">
    <property type="entry name" value="AB_hydrolase_fold"/>
</dbReference>
<sequence length="645" mass="71553">MAARSPVPSRAASRAPSAYSRAPSRPPTNGPIVVELPERPPIIIDESALIGARPRSRAAPFLEAPGLSGGRGMFKRLIVACDGTWLNSDNGMLGGKLAVPSNVTRISRAIKAVSQDGVPQIVNYHMGLGTQGSKGYRLISGTTGEGLGDTIREAYSFLANNYHPGDEIFLIGFSRGAFIARSIAGLIGEIGLLTKKGLFALPEVHKDVMHRRNPKYVPKNPDIPYPNKPSADSPRYADELERRGLTRLDIPIKAIAVWDTVGSLGTPRVGWLTRIGLQTDESKEMAFYDTTLSSCIENAFQALGLDEKRSAFAPAVWEKPPGNKTRLRQVWFPGVHSNIGGGYDDQQLANITLAWMMDQLEPYLDLRHEYLHEQEDESSRYYKREEGSVRPWAFGQIYNSLTGLFTIGGSAFRTPGFYKVIDPSSGRATSEPLRQTNEYIHASVRARYKLDGPGVADKGYYEPRALTDNYKLVVDYGPTANTKSGNPEVNWKLKWKDDDGAVTRLPEAPLFQNERDLCRRDPKTYDYVRRPPATGRDKKKKSGRPMSANFDGGGKANGRRSFIEDGPGGSSRRTFAEDGRGGRKSFVENEKRSRSKSRVRSLDRETDIRDNMPHRRQKDKTWWEGSSVAPPPPGARSPRRSSMRV</sequence>
<feature type="compositionally biased region" description="Low complexity" evidence="1">
    <location>
        <begin position="1"/>
        <end position="23"/>
    </location>
</feature>
<dbReference type="InterPro" id="IPR018712">
    <property type="entry name" value="Tle1-like_cat"/>
</dbReference>
<organism evidence="3 4">
    <name type="scientific">Dendryphion nanum</name>
    <dbReference type="NCBI Taxonomy" id="256645"/>
    <lineage>
        <taxon>Eukaryota</taxon>
        <taxon>Fungi</taxon>
        <taxon>Dikarya</taxon>
        <taxon>Ascomycota</taxon>
        <taxon>Pezizomycotina</taxon>
        <taxon>Dothideomycetes</taxon>
        <taxon>Pleosporomycetidae</taxon>
        <taxon>Pleosporales</taxon>
        <taxon>Torulaceae</taxon>
        <taxon>Dendryphion</taxon>
    </lineage>
</organism>
<dbReference type="PANTHER" id="PTHR33840:SF1">
    <property type="entry name" value="TLE1 PHOSPHOLIPASE DOMAIN-CONTAINING PROTEIN"/>
    <property type="match status" value="1"/>
</dbReference>
<feature type="region of interest" description="Disordered" evidence="1">
    <location>
        <begin position="522"/>
        <end position="645"/>
    </location>
</feature>
<dbReference type="PANTHER" id="PTHR33840">
    <property type="match status" value="1"/>
</dbReference>
<dbReference type="Proteomes" id="UP000700596">
    <property type="component" value="Unassembled WGS sequence"/>
</dbReference>
<feature type="compositionally biased region" description="Basic and acidic residues" evidence="1">
    <location>
        <begin position="600"/>
        <end position="613"/>
    </location>
</feature>
<feature type="domain" description="T6SS Phospholipase effector Tle1-like catalytic" evidence="2">
    <location>
        <begin position="75"/>
        <end position="359"/>
    </location>
</feature>
<accession>A0A9P9IXN4</accession>
<feature type="region of interest" description="Disordered" evidence="1">
    <location>
        <begin position="213"/>
        <end position="235"/>
    </location>
</feature>
<dbReference type="OrthoDB" id="3057168at2759"/>
<proteinExistence type="predicted"/>
<dbReference type="AlphaFoldDB" id="A0A9P9IXN4"/>
<feature type="compositionally biased region" description="Basic and acidic residues" evidence="1">
    <location>
        <begin position="574"/>
        <end position="592"/>
    </location>
</feature>